<dbReference type="EMBL" id="CAJFDH010000002">
    <property type="protein sequence ID" value="CAD5210850.1"/>
    <property type="molecule type" value="Genomic_DNA"/>
</dbReference>
<dbReference type="Proteomes" id="UP000614601">
    <property type="component" value="Unassembled WGS sequence"/>
</dbReference>
<protein>
    <submittedName>
        <fullName evidence="2">Uncharacterized protein</fullName>
    </submittedName>
</protein>
<organism evidence="2 3">
    <name type="scientific">Bursaphelenchus okinawaensis</name>
    <dbReference type="NCBI Taxonomy" id="465554"/>
    <lineage>
        <taxon>Eukaryota</taxon>
        <taxon>Metazoa</taxon>
        <taxon>Ecdysozoa</taxon>
        <taxon>Nematoda</taxon>
        <taxon>Chromadorea</taxon>
        <taxon>Rhabditida</taxon>
        <taxon>Tylenchina</taxon>
        <taxon>Tylenchomorpha</taxon>
        <taxon>Aphelenchoidea</taxon>
        <taxon>Aphelenchoididae</taxon>
        <taxon>Bursaphelenchus</taxon>
    </lineage>
</organism>
<evidence type="ECO:0000256" key="1">
    <source>
        <dbReference type="SAM" id="MobiDB-lite"/>
    </source>
</evidence>
<comment type="caution">
    <text evidence="2">The sequence shown here is derived from an EMBL/GenBank/DDBJ whole genome shotgun (WGS) entry which is preliminary data.</text>
</comment>
<keyword evidence="3" id="KW-1185">Reference proteome</keyword>
<reference evidence="2" key="1">
    <citation type="submission" date="2020-09" db="EMBL/GenBank/DDBJ databases">
        <authorList>
            <person name="Kikuchi T."/>
        </authorList>
    </citation>
    <scope>NUCLEOTIDE SEQUENCE</scope>
    <source>
        <strain evidence="2">SH1</strain>
    </source>
</reference>
<proteinExistence type="predicted"/>
<name>A0A811K661_9BILA</name>
<gene>
    <name evidence="2" type="ORF">BOKJ2_LOCUS3400</name>
</gene>
<evidence type="ECO:0000313" key="2">
    <source>
        <dbReference type="EMBL" id="CAD5210850.1"/>
    </source>
</evidence>
<feature type="compositionally biased region" description="Acidic residues" evidence="1">
    <location>
        <begin position="834"/>
        <end position="843"/>
    </location>
</feature>
<dbReference type="AlphaFoldDB" id="A0A811K661"/>
<evidence type="ECO:0000313" key="3">
    <source>
        <dbReference type="Proteomes" id="UP000614601"/>
    </source>
</evidence>
<dbReference type="OrthoDB" id="10491257at2759"/>
<feature type="compositionally biased region" description="Polar residues" evidence="1">
    <location>
        <begin position="816"/>
        <end position="825"/>
    </location>
</feature>
<dbReference type="Proteomes" id="UP000783686">
    <property type="component" value="Unassembled WGS sequence"/>
</dbReference>
<dbReference type="EMBL" id="CAJFCW020000002">
    <property type="protein sequence ID" value="CAG9092224.1"/>
    <property type="molecule type" value="Genomic_DNA"/>
</dbReference>
<feature type="region of interest" description="Disordered" evidence="1">
    <location>
        <begin position="814"/>
        <end position="858"/>
    </location>
</feature>
<accession>A0A811K661</accession>
<sequence>MTTKETPSVHCNFCIMFMTKQIRGQRTVLEVYDDWLTTTMESCSLSEYLDTVIVPSEGERDEIDANIEELLKVCLEGIDRVGFKDLQPKGIVELAGFFTLIMEFYRSTKKSFEFWENLRSARLVETAYEKVTSSMNEVDDDVKKALKVKVPTLGEFLSANQTIHNFYEKIEQLIEKFSDKETSQELISELNVEEDFMFNFNVEHFKKLADLENVYLEGLKNKTVEVNVVQDYYKVLAYVLGNIENQDDALKHYQFQPEAEKLRFTVLEEFYNSGVVKVLNSIPSNETSEDFCPYVAKSVNQLLILAPVRFLTTLFMKQVKKPELSMPVGNVLKRCRLGLSQKLDGVPISVYVLKHVFGDLQREASVKDQTRPFANLLRSLCKQRVDADKKILEPIVSPTEIIKNIAFGFSENEEILAMNLLILSYFFEAPDNAGRAYPINFDKESGDGIDPAVLLTYVVTLHKLIAKNVQRGLELSVPIVLAKLGAKLHAEKIILDEQAYLNHQLSECLWSFKYFAAKHLFKVVPSLTFEIPAVLYKILPEEQQKKFVPIKFAGHENVTEMEDFLYSVVELALPAPELAKLFFNDLKLDLKMINKADDVEWRAASAVLIASLTNKRVKIDEFLGLMEVFGILAERLDWRLPSLTDNSIAVQKIQVDVEPIFVLGMAVLGDLANQRSKVVGDKMEEPWNPSTQSLIYALCQLINSKMSKLINQYEPKNVSLKNCTQHLESLTTKQLLVSLTQILNLLETIDGLNFSLPDTVVITAIIIQTRKYINKLLPWSAEEFSNLNIMSSGGDKSVLNKGFERVSLFGKREKLGQSQNQSANVSEAELVEKDNEEVEGNESENEKHDNLEESLINDEPSENLDLASERLQRALQQTSTRNDDSGKMDTTIDTVPFEPSLVEETNDTVEILTIEDKEDTDETPKATEVNGGEVRIFVNLKIF</sequence>